<comment type="caution">
    <text evidence="1">The sequence shown here is derived from an EMBL/GenBank/DDBJ whole genome shotgun (WGS) entry which is preliminary data.</text>
</comment>
<sequence length="46" mass="5206">MSEHVHVRVNNGLAVTESGELVEEYGCRCGTTWTRVHRADEGRPEH</sequence>
<protein>
    <submittedName>
        <fullName evidence="1">Uncharacterized protein</fullName>
    </submittedName>
</protein>
<dbReference type="AlphaFoldDB" id="A0A438MGS8"/>
<name>A0A438MGS8_9ACTN</name>
<proteinExistence type="predicted"/>
<dbReference type="EMBL" id="SAUN01000001">
    <property type="protein sequence ID" value="RVX45059.1"/>
    <property type="molecule type" value="Genomic_DNA"/>
</dbReference>
<accession>A0A438MGS8</accession>
<dbReference type="Proteomes" id="UP000284824">
    <property type="component" value="Unassembled WGS sequence"/>
</dbReference>
<reference evidence="1 2" key="1">
    <citation type="submission" date="2019-01" db="EMBL/GenBank/DDBJ databases">
        <title>Sequencing the genomes of 1000 actinobacteria strains.</title>
        <authorList>
            <person name="Klenk H.-P."/>
        </authorList>
    </citation>
    <scope>NUCLEOTIDE SEQUENCE [LARGE SCALE GENOMIC DNA]</scope>
    <source>
        <strain evidence="1 2">DSM 43925</strain>
    </source>
</reference>
<keyword evidence="2" id="KW-1185">Reference proteome</keyword>
<evidence type="ECO:0000313" key="1">
    <source>
        <dbReference type="EMBL" id="RVX45059.1"/>
    </source>
</evidence>
<organism evidence="1 2">
    <name type="scientific">Nonomuraea polychroma</name>
    <dbReference type="NCBI Taxonomy" id="46176"/>
    <lineage>
        <taxon>Bacteria</taxon>
        <taxon>Bacillati</taxon>
        <taxon>Actinomycetota</taxon>
        <taxon>Actinomycetes</taxon>
        <taxon>Streptosporangiales</taxon>
        <taxon>Streptosporangiaceae</taxon>
        <taxon>Nonomuraea</taxon>
    </lineage>
</organism>
<evidence type="ECO:0000313" key="2">
    <source>
        <dbReference type="Proteomes" id="UP000284824"/>
    </source>
</evidence>
<gene>
    <name evidence="1" type="ORF">EDD27_7836</name>
</gene>
<dbReference type="RefSeq" id="WP_164903982.1">
    <property type="nucleotide sequence ID" value="NZ_SAUN01000001.1"/>
</dbReference>